<comment type="similarity">
    <text evidence="3 7">Belongs to the IspD/TarI cytidylyltransferase family. IspD subfamily.</text>
</comment>
<comment type="function">
    <text evidence="7">Catalyzes the formation of 4-diphosphocytidyl-2-C-methyl-D-erythritol from CTP and 2-C-methyl-D-erythritol 4-phosphate (MEP).</text>
</comment>
<comment type="pathway">
    <text evidence="2 7">Isoprenoid biosynthesis; isopentenyl diphosphate biosynthesis via DXP pathway; isopentenyl diphosphate from 1-deoxy-D-xylulose 5-phosphate: step 2/6.</text>
</comment>
<evidence type="ECO:0000313" key="8">
    <source>
        <dbReference type="EMBL" id="MFC3832176.1"/>
    </source>
</evidence>
<keyword evidence="4 7" id="KW-0808">Transferase</keyword>
<feature type="site" description="Positions MEP for the nucleophilic attack" evidence="7">
    <location>
        <position position="206"/>
    </location>
</feature>
<dbReference type="PANTHER" id="PTHR32125">
    <property type="entry name" value="2-C-METHYL-D-ERYTHRITOL 4-PHOSPHATE CYTIDYLYLTRANSFERASE, CHLOROPLASTIC"/>
    <property type="match status" value="1"/>
</dbReference>
<evidence type="ECO:0000256" key="6">
    <source>
        <dbReference type="ARBA" id="ARBA00023229"/>
    </source>
</evidence>
<evidence type="ECO:0000256" key="2">
    <source>
        <dbReference type="ARBA" id="ARBA00004787"/>
    </source>
</evidence>
<dbReference type="CDD" id="cd02516">
    <property type="entry name" value="CDP-ME_synthetase"/>
    <property type="match status" value="1"/>
</dbReference>
<protein>
    <recommendedName>
        <fullName evidence="7">2-C-methyl-D-erythritol 4-phosphate cytidylyltransferase</fullName>
        <ecNumber evidence="7">2.7.7.60</ecNumber>
    </recommendedName>
    <alternativeName>
        <fullName evidence="7">4-diphosphocytidyl-2C-methyl-D-erythritol synthase</fullName>
    </alternativeName>
    <alternativeName>
        <fullName evidence="7">MEP cytidylyltransferase</fullName>
        <shortName evidence="7">MCT</shortName>
    </alternativeName>
</protein>
<gene>
    <name evidence="7 8" type="primary">ispD</name>
    <name evidence="8" type="ORF">ACFOSB_04845</name>
</gene>
<feature type="site" description="Transition state stabilizer" evidence="7">
    <location>
        <position position="22"/>
    </location>
</feature>
<dbReference type="NCBIfam" id="TIGR00453">
    <property type="entry name" value="ispD"/>
    <property type="match status" value="1"/>
</dbReference>
<evidence type="ECO:0000313" key="9">
    <source>
        <dbReference type="Proteomes" id="UP001595803"/>
    </source>
</evidence>
<evidence type="ECO:0000256" key="3">
    <source>
        <dbReference type="ARBA" id="ARBA00009789"/>
    </source>
</evidence>
<dbReference type="Gene3D" id="3.90.550.10">
    <property type="entry name" value="Spore Coat Polysaccharide Biosynthesis Protein SpsA, Chain A"/>
    <property type="match status" value="1"/>
</dbReference>
<dbReference type="Pfam" id="PF01128">
    <property type="entry name" value="IspD"/>
    <property type="match status" value="1"/>
</dbReference>
<dbReference type="InterPro" id="IPR001228">
    <property type="entry name" value="IspD"/>
</dbReference>
<evidence type="ECO:0000256" key="7">
    <source>
        <dbReference type="HAMAP-Rule" id="MF_00108"/>
    </source>
</evidence>
<accession>A0ABV7Z423</accession>
<name>A0ABV7Z423_9DEIO</name>
<comment type="caution">
    <text evidence="8">The sequence shown here is derived from an EMBL/GenBank/DDBJ whole genome shotgun (WGS) entry which is preliminary data.</text>
</comment>
<reference evidence="9" key="1">
    <citation type="journal article" date="2019" name="Int. J. Syst. Evol. Microbiol.">
        <title>The Global Catalogue of Microorganisms (GCM) 10K type strain sequencing project: providing services to taxonomists for standard genome sequencing and annotation.</title>
        <authorList>
            <consortium name="The Broad Institute Genomics Platform"/>
            <consortium name="The Broad Institute Genome Sequencing Center for Infectious Disease"/>
            <person name="Wu L."/>
            <person name="Ma J."/>
        </authorList>
    </citation>
    <scope>NUCLEOTIDE SEQUENCE [LARGE SCALE GENOMIC DNA]</scope>
    <source>
        <strain evidence="9">CCTCC AB 2017081</strain>
    </source>
</reference>
<evidence type="ECO:0000256" key="1">
    <source>
        <dbReference type="ARBA" id="ARBA00001282"/>
    </source>
</evidence>
<dbReference type="Proteomes" id="UP001595803">
    <property type="component" value="Unassembled WGS sequence"/>
</dbReference>
<evidence type="ECO:0000256" key="4">
    <source>
        <dbReference type="ARBA" id="ARBA00022679"/>
    </source>
</evidence>
<feature type="site" description="Positions MEP for the nucleophilic attack" evidence="7">
    <location>
        <position position="150"/>
    </location>
</feature>
<dbReference type="EMBL" id="JBHRZG010000005">
    <property type="protein sequence ID" value="MFC3832176.1"/>
    <property type="molecule type" value="Genomic_DNA"/>
</dbReference>
<feature type="site" description="Transition state stabilizer" evidence="7">
    <location>
        <position position="28"/>
    </location>
</feature>
<dbReference type="InterPro" id="IPR018294">
    <property type="entry name" value="ISPD_synthase_CS"/>
</dbReference>
<dbReference type="PROSITE" id="PS01295">
    <property type="entry name" value="ISPD"/>
    <property type="match status" value="1"/>
</dbReference>
<sequence>MRGQAAADTVAALIPAAGAGTRLGLGPKAYLSVNGRSLLRRSIDALRPHVDEVIVALPAGLSPGAQADLGDVRVIVGGATRQDTVYALLQATSACHVLIHDAARPFLGAATIHALLAAVRETGAATAALPVADTLVRATPGGEWLQGVPRDHLWAVQTPQAFRRLELLAAHDLARADGHAATDDAGLLARQGHPVRLVPGDARLFKVTTPADLPLAQAVARVWDADGHA</sequence>
<dbReference type="InterPro" id="IPR050088">
    <property type="entry name" value="IspD/TarI_cytidylyltransf_bact"/>
</dbReference>
<evidence type="ECO:0000256" key="5">
    <source>
        <dbReference type="ARBA" id="ARBA00022695"/>
    </source>
</evidence>
<dbReference type="InterPro" id="IPR029044">
    <property type="entry name" value="Nucleotide-diphossugar_trans"/>
</dbReference>
<dbReference type="GO" id="GO:0050518">
    <property type="term" value="F:2-C-methyl-D-erythritol 4-phosphate cytidylyltransferase activity"/>
    <property type="evidence" value="ECO:0007669"/>
    <property type="project" value="UniProtKB-EC"/>
</dbReference>
<keyword evidence="9" id="KW-1185">Reference proteome</keyword>
<comment type="catalytic activity">
    <reaction evidence="1 7">
        <text>2-C-methyl-D-erythritol 4-phosphate + CTP + H(+) = 4-CDP-2-C-methyl-D-erythritol + diphosphate</text>
        <dbReference type="Rhea" id="RHEA:13429"/>
        <dbReference type="ChEBI" id="CHEBI:15378"/>
        <dbReference type="ChEBI" id="CHEBI:33019"/>
        <dbReference type="ChEBI" id="CHEBI:37563"/>
        <dbReference type="ChEBI" id="CHEBI:57823"/>
        <dbReference type="ChEBI" id="CHEBI:58262"/>
        <dbReference type="EC" id="2.7.7.60"/>
    </reaction>
</comment>
<organism evidence="8 9">
    <name type="scientific">Deinococcus rufus</name>
    <dbReference type="NCBI Taxonomy" id="2136097"/>
    <lineage>
        <taxon>Bacteria</taxon>
        <taxon>Thermotogati</taxon>
        <taxon>Deinococcota</taxon>
        <taxon>Deinococci</taxon>
        <taxon>Deinococcales</taxon>
        <taxon>Deinococcaceae</taxon>
        <taxon>Deinococcus</taxon>
    </lineage>
</organism>
<dbReference type="HAMAP" id="MF_00108">
    <property type="entry name" value="IspD"/>
    <property type="match status" value="1"/>
</dbReference>
<dbReference type="InterPro" id="IPR034683">
    <property type="entry name" value="IspD/TarI"/>
</dbReference>
<dbReference type="SUPFAM" id="SSF53448">
    <property type="entry name" value="Nucleotide-diphospho-sugar transferases"/>
    <property type="match status" value="1"/>
</dbReference>
<dbReference type="EC" id="2.7.7.60" evidence="7"/>
<keyword evidence="5 7" id="KW-0548">Nucleotidyltransferase</keyword>
<keyword evidence="6 7" id="KW-0414">Isoprene biosynthesis</keyword>
<dbReference type="PANTHER" id="PTHR32125:SF4">
    <property type="entry name" value="2-C-METHYL-D-ERYTHRITOL 4-PHOSPHATE CYTIDYLYLTRANSFERASE, CHLOROPLASTIC"/>
    <property type="match status" value="1"/>
</dbReference>
<proteinExistence type="inferred from homology"/>
<dbReference type="RefSeq" id="WP_322473278.1">
    <property type="nucleotide sequence ID" value="NZ_JBHRZG010000005.1"/>
</dbReference>